<evidence type="ECO:0000259" key="2">
    <source>
        <dbReference type="PROSITE" id="PS50172"/>
    </source>
</evidence>
<feature type="domain" description="BRCT" evidence="2">
    <location>
        <begin position="1151"/>
        <end position="1258"/>
    </location>
</feature>
<feature type="region of interest" description="Disordered" evidence="1">
    <location>
        <begin position="133"/>
        <end position="207"/>
    </location>
</feature>
<dbReference type="Proteomes" id="UP001152320">
    <property type="component" value="Unassembled WGS sequence"/>
</dbReference>
<dbReference type="InterPro" id="IPR001357">
    <property type="entry name" value="BRCT_dom"/>
</dbReference>
<protein>
    <recommendedName>
        <fullName evidence="2">BRCT domain-containing protein</fullName>
    </recommendedName>
</protein>
<keyword evidence="4" id="KW-1185">Reference proteome</keyword>
<organism evidence="3 4">
    <name type="scientific">Holothuria leucospilota</name>
    <name type="common">Black long sea cucumber</name>
    <name type="synonym">Mertensiothuria leucospilota</name>
    <dbReference type="NCBI Taxonomy" id="206669"/>
    <lineage>
        <taxon>Eukaryota</taxon>
        <taxon>Metazoa</taxon>
        <taxon>Echinodermata</taxon>
        <taxon>Eleutherozoa</taxon>
        <taxon>Echinozoa</taxon>
        <taxon>Holothuroidea</taxon>
        <taxon>Aspidochirotacea</taxon>
        <taxon>Aspidochirotida</taxon>
        <taxon>Holothuriidae</taxon>
        <taxon>Holothuria</taxon>
    </lineage>
</organism>
<dbReference type="EMBL" id="JAIZAY010000385">
    <property type="protein sequence ID" value="KAJ8018409.1"/>
    <property type="molecule type" value="Genomic_DNA"/>
</dbReference>
<feature type="compositionally biased region" description="Basic residues" evidence="1">
    <location>
        <begin position="137"/>
        <end position="147"/>
    </location>
</feature>
<feature type="compositionally biased region" description="Polar residues" evidence="1">
    <location>
        <begin position="258"/>
        <end position="269"/>
    </location>
</feature>
<comment type="caution">
    <text evidence="3">The sequence shown here is derived from an EMBL/GenBank/DDBJ whole genome shotgun (WGS) entry which is preliminary data.</text>
</comment>
<feature type="region of interest" description="Disordered" evidence="1">
    <location>
        <begin position="246"/>
        <end position="304"/>
    </location>
</feature>
<evidence type="ECO:0000313" key="3">
    <source>
        <dbReference type="EMBL" id="KAJ8018409.1"/>
    </source>
</evidence>
<dbReference type="Pfam" id="PF16589">
    <property type="entry name" value="BRCT_2"/>
    <property type="match status" value="1"/>
</dbReference>
<reference evidence="3" key="1">
    <citation type="submission" date="2021-10" db="EMBL/GenBank/DDBJ databases">
        <title>Tropical sea cucumber genome reveals ecological adaptation and Cuvierian tubules defense mechanism.</title>
        <authorList>
            <person name="Chen T."/>
        </authorList>
    </citation>
    <scope>NUCLEOTIDE SEQUENCE</scope>
    <source>
        <strain evidence="3">Nanhai2018</strain>
        <tissue evidence="3">Muscle</tissue>
    </source>
</reference>
<evidence type="ECO:0000313" key="4">
    <source>
        <dbReference type="Proteomes" id="UP001152320"/>
    </source>
</evidence>
<name>A0A9Q1BAZ1_HOLLE</name>
<feature type="compositionally biased region" description="Low complexity" evidence="1">
    <location>
        <begin position="430"/>
        <end position="441"/>
    </location>
</feature>
<sequence>MRKGHFLNVVKHDECFIRIDGKPLSGGHTFCANTFAGALKGNETISEHVYRTSPNNLGVHVLMYKRTGSTGQGVISCGQFQTIMLSKTTSSADKPETIDCFSSDEDDKFSVNMQNCNEPLAETRNCSSGWEWESHAPRKTSTPKKKVSNCSSAKQSKKSTQFPCEKGSPVSVQKKQPGYLGTELSDHKRLPHSASKNSSIEKIESTSGDGFRSKNVFECLEDEVNNGYTSIAKGVETVIGVSLSSNTQNSKVDKRKNNSGSFKANQKVQSTHKVKRPFKEIHENTLPSFQSPSQSRNNASKEGSSKFQDIVVNWDDNTLVLDSEKVHFQIHSNNLFLKCTDIFRVLDMSSHIHNKGYTQIEKRLSEHEKENCFLYENKRRKFINLNAVLTLLDAKKGWWKGKHSSVKELLMNLRDKLKLRSNSCEETNSCSSELEEQTSSSTGDVSHNTDCTNDSSSAFVEAEQADYYKRKLKFLKTKQHVSRRRRHDFLKGSVSNIISSVWKGSKQMFLDDIGCLIKPAVRHDSSSSFDKNDIVNVLRQAPPTKKAMKKYDNLLQEISAENYKTPMTVEDVVNLEENFSGTRLFEEMRKRLPNVFPSKREEYKVKKQYIKEFRAVLLPRRTATGWAVDPERLLEVLHFKYYWLEQKKFWRIYGDGREVGGRSSTFLSISGLNNEMFLHGFLFQSPKEVYPLCIFYEADSRDNLEENLGYPNCPLDAFFLKKMQNNHTFYITGDEMFLEALLDGNKQLSPTSSEGWNIYSQSSLESKQSTSINGLRTELNVSINRQCPTSILKSVPLENYVFCLLHGLARSVEKLLNLVVADVLSEANIAQQRGEDRTNYIDERLTALENNINKRGVRQGNFRIHFDKHGKPEPIKLNKDCALTIIVPTPQDKEKDFPHVLTNVSTNRPLGRQLLEAVQRKLSLRGMYTEAVVEKDIWFHFYKMFTILKNDPAPILVEGKQEGSLNPEDYIWGYTEQQKESYVHHAECFYQLFVLRYTSKNLTPYMVKFIDYGPIFMEQLPFSMGRYQSEAGEHANYLHNCFYYQHTTRHGGSQKSDPVLAIFSNMWKNLAYSICSGDGTVSGRKVGIDFKRYVSMHVSAKIIQIWWRTVSWRKKQMKSVLIIQNVYRRWKAGTLCVNGPKSTCSKVTCNTKKLTFEDYHFVMCGTIPVLNGRKYSQASFRELITSNLGRVCDKLPMGKNKFSTKKYTVLASEKVFGMKTLPSQVKLALRNRHKVLRYNFVSDCVTKGQLVNEKDYEIKIPTLSRE</sequence>
<feature type="compositionally biased region" description="Polar residues" evidence="1">
    <location>
        <begin position="148"/>
        <end position="162"/>
    </location>
</feature>
<feature type="compositionally biased region" description="Polar residues" evidence="1">
    <location>
        <begin position="285"/>
        <end position="304"/>
    </location>
</feature>
<dbReference type="InterPro" id="IPR036420">
    <property type="entry name" value="BRCT_dom_sf"/>
</dbReference>
<proteinExistence type="predicted"/>
<evidence type="ECO:0000256" key="1">
    <source>
        <dbReference type="SAM" id="MobiDB-lite"/>
    </source>
</evidence>
<dbReference type="OrthoDB" id="5997366at2759"/>
<dbReference type="PROSITE" id="PS50172">
    <property type="entry name" value="BRCT"/>
    <property type="match status" value="1"/>
</dbReference>
<feature type="compositionally biased region" description="Polar residues" evidence="1">
    <location>
        <begin position="442"/>
        <end position="451"/>
    </location>
</feature>
<feature type="region of interest" description="Disordered" evidence="1">
    <location>
        <begin position="430"/>
        <end position="451"/>
    </location>
</feature>
<dbReference type="AlphaFoldDB" id="A0A9Q1BAZ1"/>
<accession>A0A9Q1BAZ1</accession>
<dbReference type="SUPFAM" id="SSF52113">
    <property type="entry name" value="BRCT domain"/>
    <property type="match status" value="1"/>
</dbReference>
<dbReference type="Gene3D" id="3.40.50.10190">
    <property type="entry name" value="BRCT domain"/>
    <property type="match status" value="1"/>
</dbReference>
<gene>
    <name evidence="3" type="ORF">HOLleu_43619</name>
</gene>